<dbReference type="InterPro" id="IPR001584">
    <property type="entry name" value="Integrase_cat-core"/>
</dbReference>
<dbReference type="Pfam" id="PF00665">
    <property type="entry name" value="rve"/>
    <property type="match status" value="1"/>
</dbReference>
<name>A0ABM1YIF3_AEDAL</name>
<proteinExistence type="predicted"/>
<evidence type="ECO:0000259" key="2">
    <source>
        <dbReference type="PROSITE" id="PS50994"/>
    </source>
</evidence>
<dbReference type="InterPro" id="IPR012337">
    <property type="entry name" value="RNaseH-like_sf"/>
</dbReference>
<sequence length="293" mass="34114">MTKITAQETILRLKRIFRTWGYPRTITLDNGKQFVSKEFGNFCKTLGIHLNHSTPYWPQANGEVERQNRSLLKRLKISNALYGNWKTELDDYLILYNNSPHSVTGQAPSELLQNRKLRYKLPLLDVLSSTPPSTEFRDRDTQKKFEGKVREDNRRGAKRSEIEIGDKVLMKNLLPKDKLSTDFHKEKFLVVDKEGTNVTIESDENDKRYERNTSHLRKITEPLDMMPLREYPVDHQMEALISPPHSPQVQHPFHHASPLIATEQIEPEIGDYQDAVPVRRSSRIPKPKCRYSP</sequence>
<feature type="domain" description="Integrase catalytic" evidence="2">
    <location>
        <begin position="1"/>
        <end position="116"/>
    </location>
</feature>
<dbReference type="Proteomes" id="UP000069940">
    <property type="component" value="Unassembled WGS sequence"/>
</dbReference>
<feature type="region of interest" description="Disordered" evidence="1">
    <location>
        <begin position="262"/>
        <end position="293"/>
    </location>
</feature>
<dbReference type="PROSITE" id="PS50994">
    <property type="entry name" value="INTEGRASE"/>
    <property type="match status" value="1"/>
</dbReference>
<protein>
    <recommendedName>
        <fullName evidence="2">Integrase catalytic domain-containing protein</fullName>
    </recommendedName>
</protein>
<reference evidence="3" key="2">
    <citation type="submission" date="2025-05" db="UniProtKB">
        <authorList>
            <consortium name="EnsemblMetazoa"/>
        </authorList>
    </citation>
    <scope>IDENTIFICATION</scope>
    <source>
        <strain evidence="3">Foshan</strain>
    </source>
</reference>
<accession>A0ABM1YIF3</accession>
<evidence type="ECO:0000313" key="3">
    <source>
        <dbReference type="EnsemblMetazoa" id="AALFPA23_009464.P13008"/>
    </source>
</evidence>
<dbReference type="PANTHER" id="PTHR37984:SF11">
    <property type="entry name" value="INTEGRASE CATALYTIC DOMAIN-CONTAINING PROTEIN"/>
    <property type="match status" value="1"/>
</dbReference>
<dbReference type="PANTHER" id="PTHR37984">
    <property type="entry name" value="PROTEIN CBG26694"/>
    <property type="match status" value="1"/>
</dbReference>
<dbReference type="InterPro" id="IPR036397">
    <property type="entry name" value="RNaseH_sf"/>
</dbReference>
<dbReference type="EnsemblMetazoa" id="AALFPA23_009464.R13008">
    <property type="protein sequence ID" value="AALFPA23_009464.P13008"/>
    <property type="gene ID" value="AALFPA23_009464"/>
</dbReference>
<reference evidence="4" key="1">
    <citation type="journal article" date="2015" name="Proc. Natl. Acad. Sci. U.S.A.">
        <title>Genome sequence of the Asian Tiger mosquito, Aedes albopictus, reveals insights into its biology, genetics, and evolution.</title>
        <authorList>
            <person name="Chen X.G."/>
            <person name="Jiang X."/>
            <person name="Gu J."/>
            <person name="Xu M."/>
            <person name="Wu Y."/>
            <person name="Deng Y."/>
            <person name="Zhang C."/>
            <person name="Bonizzoni M."/>
            <person name="Dermauw W."/>
            <person name="Vontas J."/>
            <person name="Armbruster P."/>
            <person name="Huang X."/>
            <person name="Yang Y."/>
            <person name="Zhang H."/>
            <person name="He W."/>
            <person name="Peng H."/>
            <person name="Liu Y."/>
            <person name="Wu K."/>
            <person name="Chen J."/>
            <person name="Lirakis M."/>
            <person name="Topalis P."/>
            <person name="Van Leeuwen T."/>
            <person name="Hall A.B."/>
            <person name="Jiang X."/>
            <person name="Thorpe C."/>
            <person name="Mueller R.L."/>
            <person name="Sun C."/>
            <person name="Waterhouse R.M."/>
            <person name="Yan G."/>
            <person name="Tu Z.J."/>
            <person name="Fang X."/>
            <person name="James A.A."/>
        </authorList>
    </citation>
    <scope>NUCLEOTIDE SEQUENCE [LARGE SCALE GENOMIC DNA]</scope>
    <source>
        <strain evidence="4">Foshan</strain>
    </source>
</reference>
<dbReference type="SUPFAM" id="SSF53098">
    <property type="entry name" value="Ribonuclease H-like"/>
    <property type="match status" value="1"/>
</dbReference>
<dbReference type="InterPro" id="IPR050951">
    <property type="entry name" value="Retrovirus_Pol_polyprotein"/>
</dbReference>
<feature type="compositionally biased region" description="Basic residues" evidence="1">
    <location>
        <begin position="280"/>
        <end position="293"/>
    </location>
</feature>
<dbReference type="RefSeq" id="XP_062709385.1">
    <property type="nucleotide sequence ID" value="XM_062853401.1"/>
</dbReference>
<evidence type="ECO:0000256" key="1">
    <source>
        <dbReference type="SAM" id="MobiDB-lite"/>
    </source>
</evidence>
<organism evidence="3 4">
    <name type="scientific">Aedes albopictus</name>
    <name type="common">Asian tiger mosquito</name>
    <name type="synonym">Stegomyia albopicta</name>
    <dbReference type="NCBI Taxonomy" id="7160"/>
    <lineage>
        <taxon>Eukaryota</taxon>
        <taxon>Metazoa</taxon>
        <taxon>Ecdysozoa</taxon>
        <taxon>Arthropoda</taxon>
        <taxon>Hexapoda</taxon>
        <taxon>Insecta</taxon>
        <taxon>Pterygota</taxon>
        <taxon>Neoptera</taxon>
        <taxon>Endopterygota</taxon>
        <taxon>Diptera</taxon>
        <taxon>Nematocera</taxon>
        <taxon>Culicoidea</taxon>
        <taxon>Culicidae</taxon>
        <taxon>Culicinae</taxon>
        <taxon>Aedini</taxon>
        <taxon>Aedes</taxon>
        <taxon>Stegomyia</taxon>
    </lineage>
</organism>
<evidence type="ECO:0000313" key="4">
    <source>
        <dbReference type="Proteomes" id="UP000069940"/>
    </source>
</evidence>
<dbReference type="GeneID" id="134288460"/>
<dbReference type="Gene3D" id="3.30.420.10">
    <property type="entry name" value="Ribonuclease H-like superfamily/Ribonuclease H"/>
    <property type="match status" value="1"/>
</dbReference>
<keyword evidence="4" id="KW-1185">Reference proteome</keyword>